<keyword evidence="1" id="KW-1133">Transmembrane helix</keyword>
<organism evidence="2 3">
    <name type="scientific">Vineibacter terrae</name>
    <dbReference type="NCBI Taxonomy" id="2586908"/>
    <lineage>
        <taxon>Bacteria</taxon>
        <taxon>Pseudomonadati</taxon>
        <taxon>Pseudomonadota</taxon>
        <taxon>Alphaproteobacteria</taxon>
        <taxon>Hyphomicrobiales</taxon>
        <taxon>Vineibacter</taxon>
    </lineage>
</organism>
<sequence length="149" mass="16100">MLTRGIHFCAIILAVLALVPAGAHLLELPNKIGLSQADYFTVQAIYRGWSLLGIVLIAALLASLALSVLLRGQGAVFALALAAFLLMAATLVIFFVWTYPANQATQNWTVAPENWQALRAHWEYAHAASAILTFIALCCLALSALLVRR</sequence>
<name>A0A5C8PE72_9HYPH</name>
<dbReference type="EMBL" id="VDUZ01000038">
    <property type="protein sequence ID" value="TXL71928.1"/>
    <property type="molecule type" value="Genomic_DNA"/>
</dbReference>
<keyword evidence="1" id="KW-0812">Transmembrane</keyword>
<comment type="caution">
    <text evidence="2">The sequence shown here is derived from an EMBL/GenBank/DDBJ whole genome shotgun (WGS) entry which is preliminary data.</text>
</comment>
<feature type="transmembrane region" description="Helical" evidence="1">
    <location>
        <begin position="77"/>
        <end position="99"/>
    </location>
</feature>
<dbReference type="OrthoDB" id="1453741at2"/>
<protein>
    <submittedName>
        <fullName evidence="2">DUF1772 domain-containing protein</fullName>
    </submittedName>
</protein>
<dbReference type="Proteomes" id="UP000321638">
    <property type="component" value="Unassembled WGS sequence"/>
</dbReference>
<evidence type="ECO:0000256" key="1">
    <source>
        <dbReference type="SAM" id="Phobius"/>
    </source>
</evidence>
<evidence type="ECO:0000313" key="2">
    <source>
        <dbReference type="EMBL" id="TXL71928.1"/>
    </source>
</evidence>
<feature type="transmembrane region" description="Helical" evidence="1">
    <location>
        <begin position="49"/>
        <end position="70"/>
    </location>
</feature>
<keyword evidence="1" id="KW-0472">Membrane</keyword>
<reference evidence="2 3" key="1">
    <citation type="submission" date="2019-06" db="EMBL/GenBank/DDBJ databases">
        <title>New taxonomy in bacterial strain CC-CFT640, isolated from vineyard.</title>
        <authorList>
            <person name="Lin S.-Y."/>
            <person name="Tsai C.-F."/>
            <person name="Young C.-C."/>
        </authorList>
    </citation>
    <scope>NUCLEOTIDE SEQUENCE [LARGE SCALE GENOMIC DNA]</scope>
    <source>
        <strain evidence="2 3">CC-CFT640</strain>
    </source>
</reference>
<evidence type="ECO:0000313" key="3">
    <source>
        <dbReference type="Proteomes" id="UP000321638"/>
    </source>
</evidence>
<accession>A0A5C8PE72</accession>
<proteinExistence type="predicted"/>
<feature type="transmembrane region" description="Helical" evidence="1">
    <location>
        <begin position="124"/>
        <end position="147"/>
    </location>
</feature>
<dbReference type="AlphaFoldDB" id="A0A5C8PE72"/>
<gene>
    <name evidence="2" type="ORF">FHP25_28225</name>
</gene>
<keyword evidence="3" id="KW-1185">Reference proteome</keyword>